<keyword evidence="4 8" id="KW-0732">Signal</keyword>
<dbReference type="SMART" id="SM00369">
    <property type="entry name" value="LRR_TYP"/>
    <property type="match status" value="3"/>
</dbReference>
<evidence type="ECO:0000259" key="9">
    <source>
        <dbReference type="Pfam" id="PF08263"/>
    </source>
</evidence>
<evidence type="ECO:0000256" key="6">
    <source>
        <dbReference type="ARBA" id="ARBA00022989"/>
    </source>
</evidence>
<name>A0A438E4K1_VITVI</name>
<feature type="chain" id="PRO_5019574198" evidence="8">
    <location>
        <begin position="24"/>
        <end position="417"/>
    </location>
</feature>
<comment type="subcellular location">
    <subcellularLocation>
        <location evidence="1">Membrane</location>
    </subcellularLocation>
</comment>
<dbReference type="PANTHER" id="PTHR48009">
    <property type="entry name" value="LEUCINE-RICH REPEAT (LRR) FAMILY PROTEIN"/>
    <property type="match status" value="1"/>
</dbReference>
<dbReference type="OMA" id="SYNCMDP"/>
<evidence type="ECO:0000256" key="3">
    <source>
        <dbReference type="ARBA" id="ARBA00022692"/>
    </source>
</evidence>
<dbReference type="AlphaFoldDB" id="A0A438E4K1"/>
<dbReference type="Gramene" id="Vitis03g01630.t01">
    <property type="protein sequence ID" value="Vitis03g01630.t01.CDS"/>
    <property type="gene ID" value="Vitis03g01630"/>
</dbReference>
<dbReference type="SUPFAM" id="SSF52058">
    <property type="entry name" value="L domain-like"/>
    <property type="match status" value="1"/>
</dbReference>
<feature type="domain" description="Leucine-rich repeat-containing N-terminal plant-type" evidence="9">
    <location>
        <begin position="32"/>
        <end position="72"/>
    </location>
</feature>
<dbReference type="FunFam" id="3.80.10.10:FF:000400">
    <property type="entry name" value="Nuclear pore complex protein NUP107"/>
    <property type="match status" value="1"/>
</dbReference>
<dbReference type="Pfam" id="PF08263">
    <property type="entry name" value="LRRNT_2"/>
    <property type="match status" value="1"/>
</dbReference>
<dbReference type="InterPro" id="IPR032675">
    <property type="entry name" value="LRR_dom_sf"/>
</dbReference>
<proteinExistence type="predicted"/>
<evidence type="ECO:0000256" key="1">
    <source>
        <dbReference type="ARBA" id="ARBA00004370"/>
    </source>
</evidence>
<dbReference type="PANTHER" id="PTHR48009:SF1">
    <property type="entry name" value="LEUCINE-RICH REPEAT (LRR) FAMILY PROTEIN"/>
    <property type="match status" value="1"/>
</dbReference>
<protein>
    <submittedName>
        <fullName evidence="10">DNA damage-repair/toleration protein DRT100</fullName>
    </submittedName>
</protein>
<dbReference type="Pfam" id="PF13855">
    <property type="entry name" value="LRR_8"/>
    <property type="match status" value="1"/>
</dbReference>
<dbReference type="InterPro" id="IPR013210">
    <property type="entry name" value="LRR_N_plant-typ"/>
</dbReference>
<keyword evidence="7" id="KW-0472">Membrane</keyword>
<keyword evidence="5" id="KW-0677">Repeat</keyword>
<dbReference type="Pfam" id="PF00560">
    <property type="entry name" value="LRR_1"/>
    <property type="match status" value="1"/>
</dbReference>
<evidence type="ECO:0000256" key="4">
    <source>
        <dbReference type="ARBA" id="ARBA00022729"/>
    </source>
</evidence>
<dbReference type="Proteomes" id="UP000288805">
    <property type="component" value="Unassembled WGS sequence"/>
</dbReference>
<sequence>MAPSPSFFLIFSIFFVLFHAAPSFQLQLNTLDIAALLAIKNTLTDVPGTHFFSTWDFASPRPCSAFAGVICSLDDSSPNPTLRVTSLILGTGLSDSPGLAGSLSASLSNLTQLTQLVLYAGLVTGPIPPQLGNLINLRVLSLTNNRLTGPIPASLSSLHNLHTLDLSFNQLSGSIPPGIAHLDQLKVLILASNMLSGELPKFPASQELFHIDVKRNKIWGRLPSSMPVSVRYLSVSENRMWGPINGLESLSELVYLDLSMNQFSGPIPKSLFHSRLNSMLLQRNNFSGGVPTDASSTSYAQGSIVDLSHNLLTGELSPILAGVETLFLNNNRLIGRVPDEYVNSISRGDTKTLYLQHNYISDFPMQSGLALPDSVSLCLSYNCMVPPVGLAACPASAGGQLSRPAYECSVYNNGTAP</sequence>
<accession>A0A438E4K1</accession>
<comment type="caution">
    <text evidence="10">The sequence shown here is derived from an EMBL/GenBank/DDBJ whole genome shotgun (WGS) entry which is preliminary data.</text>
</comment>
<keyword evidence="2" id="KW-0433">Leucine-rich repeat</keyword>
<organism evidence="10 11">
    <name type="scientific">Vitis vinifera</name>
    <name type="common">Grape</name>
    <dbReference type="NCBI Taxonomy" id="29760"/>
    <lineage>
        <taxon>Eukaryota</taxon>
        <taxon>Viridiplantae</taxon>
        <taxon>Streptophyta</taxon>
        <taxon>Embryophyta</taxon>
        <taxon>Tracheophyta</taxon>
        <taxon>Spermatophyta</taxon>
        <taxon>Magnoliopsida</taxon>
        <taxon>eudicotyledons</taxon>
        <taxon>Gunneridae</taxon>
        <taxon>Pentapetalae</taxon>
        <taxon>rosids</taxon>
        <taxon>Vitales</taxon>
        <taxon>Vitaceae</taxon>
        <taxon>Viteae</taxon>
        <taxon>Vitis</taxon>
    </lineage>
</organism>
<dbReference type="KEGG" id="vvi:100262125"/>
<evidence type="ECO:0000256" key="5">
    <source>
        <dbReference type="ARBA" id="ARBA00022737"/>
    </source>
</evidence>
<dbReference type="Gene3D" id="3.80.10.10">
    <property type="entry name" value="Ribonuclease Inhibitor"/>
    <property type="match status" value="2"/>
</dbReference>
<dbReference type="InterPro" id="IPR053213">
    <property type="entry name" value="RLP29"/>
</dbReference>
<dbReference type="OrthoDB" id="676979at2759"/>
<gene>
    <name evidence="10" type="primary">DRT100_1</name>
    <name evidence="10" type="ORF">CK203_098306</name>
</gene>
<dbReference type="InterPro" id="IPR001611">
    <property type="entry name" value="Leu-rich_rpt"/>
</dbReference>
<evidence type="ECO:0000256" key="8">
    <source>
        <dbReference type="SAM" id="SignalP"/>
    </source>
</evidence>
<reference evidence="10 11" key="1">
    <citation type="journal article" date="2018" name="PLoS Genet.">
        <title>Population sequencing reveals clonal diversity and ancestral inbreeding in the grapevine cultivar Chardonnay.</title>
        <authorList>
            <person name="Roach M.J."/>
            <person name="Johnson D.L."/>
            <person name="Bohlmann J."/>
            <person name="van Vuuren H.J."/>
            <person name="Jones S.J."/>
            <person name="Pretorius I.S."/>
            <person name="Schmidt S.A."/>
            <person name="Borneman A.R."/>
        </authorList>
    </citation>
    <scope>NUCLEOTIDE SEQUENCE [LARGE SCALE GENOMIC DNA]</scope>
    <source>
        <strain evidence="11">cv. Chardonnay</strain>
        <tissue evidence="10">Leaf</tissue>
    </source>
</reference>
<keyword evidence="6" id="KW-1133">Transmembrane helix</keyword>
<evidence type="ECO:0000256" key="7">
    <source>
        <dbReference type="ARBA" id="ARBA00023136"/>
    </source>
</evidence>
<dbReference type="PROSITE" id="PS51450">
    <property type="entry name" value="LRR"/>
    <property type="match status" value="1"/>
</dbReference>
<dbReference type="EMBL" id="QGNW01001397">
    <property type="protein sequence ID" value="RVW42666.1"/>
    <property type="molecule type" value="Genomic_DNA"/>
</dbReference>
<keyword evidence="3" id="KW-0812">Transmembrane</keyword>
<dbReference type="GO" id="GO:0016020">
    <property type="term" value="C:membrane"/>
    <property type="evidence" value="ECO:0007669"/>
    <property type="project" value="UniProtKB-SubCell"/>
</dbReference>
<evidence type="ECO:0000313" key="10">
    <source>
        <dbReference type="EMBL" id="RVW42666.1"/>
    </source>
</evidence>
<evidence type="ECO:0000313" key="11">
    <source>
        <dbReference type="Proteomes" id="UP000288805"/>
    </source>
</evidence>
<feature type="signal peptide" evidence="8">
    <location>
        <begin position="1"/>
        <end position="23"/>
    </location>
</feature>
<dbReference type="InterPro" id="IPR003591">
    <property type="entry name" value="Leu-rich_rpt_typical-subtyp"/>
</dbReference>
<evidence type="ECO:0000256" key="2">
    <source>
        <dbReference type="ARBA" id="ARBA00022614"/>
    </source>
</evidence>